<organism evidence="1">
    <name type="scientific">Trepomonas sp. PC1</name>
    <dbReference type="NCBI Taxonomy" id="1076344"/>
    <lineage>
        <taxon>Eukaryota</taxon>
        <taxon>Metamonada</taxon>
        <taxon>Diplomonadida</taxon>
        <taxon>Hexamitidae</taxon>
        <taxon>Hexamitinae</taxon>
        <taxon>Trepomonas</taxon>
    </lineage>
</organism>
<accession>A0A146JWP1</accession>
<dbReference type="AlphaFoldDB" id="A0A146JWP1"/>
<feature type="non-terminal residue" evidence="1">
    <location>
        <position position="1"/>
    </location>
</feature>
<dbReference type="EMBL" id="GDID01007566">
    <property type="protein sequence ID" value="JAP89040.1"/>
    <property type="molecule type" value="Transcribed_RNA"/>
</dbReference>
<name>A0A146JWP1_9EUKA</name>
<reference evidence="1" key="1">
    <citation type="submission" date="2015-07" db="EMBL/GenBank/DDBJ databases">
        <title>Adaptation to a free-living lifestyle via gene acquisitions in the diplomonad Trepomonas sp. PC1.</title>
        <authorList>
            <person name="Xu F."/>
            <person name="Jerlstrom-Hultqvist J."/>
            <person name="Kolisko M."/>
            <person name="Simpson A.G.B."/>
            <person name="Roger A.J."/>
            <person name="Svard S.G."/>
            <person name="Andersson J.O."/>
        </authorList>
    </citation>
    <scope>NUCLEOTIDE SEQUENCE</scope>
    <source>
        <strain evidence="1">PC1</strain>
    </source>
</reference>
<protein>
    <submittedName>
        <fullName evidence="1">Uncharacterized protein</fullName>
    </submittedName>
</protein>
<sequence length="353" mass="41675">NLISQISYFNRYVEICSQYKFQNEKQIKIMIVNFIQKQIDQILTKQNDEVFLQDKRKFKLTTNQINQDVIQLIGIYQIYKIKFRNIGFCVDYKIDQFQNQMVVKILQQQLEEMKHESELIYLKSSINLNQTQNLNQSINNTAKNNFQRFDELFVEVDHQFLNSLFNDSNNPKVYALIVHRDKDRRFPQKTVLQQNFKEISVGMALILSKALQNPTQTVFKELLMQNVTQFTPIEQLPFVFNLKASELAFYKLFSEILVYANVQNYTVFVQFIFELLKCNNTGEVNTNWLARQLIFACVVLPWFVSQVLKVVPEIEEAIMEAFNELVSQVSEAITERYEECKDGKVEMQIGIQK</sequence>
<evidence type="ECO:0000313" key="1">
    <source>
        <dbReference type="EMBL" id="JAP89040.1"/>
    </source>
</evidence>
<gene>
    <name evidence="1" type="ORF">TPC1_31465</name>
</gene>
<proteinExistence type="predicted"/>